<gene>
    <name evidence="6" type="ORF">K3722_13940</name>
</gene>
<keyword evidence="3" id="KW-0378">Hydrolase</keyword>
<evidence type="ECO:0000256" key="4">
    <source>
        <dbReference type="ARBA" id="ARBA00022833"/>
    </source>
</evidence>
<dbReference type="PANTHER" id="PTHR11086">
    <property type="entry name" value="DEOXYCYTIDYLATE DEAMINASE-RELATED"/>
    <property type="match status" value="1"/>
</dbReference>
<keyword evidence="2" id="KW-0479">Metal-binding</keyword>
<protein>
    <submittedName>
        <fullName evidence="6">dCMP deaminase</fullName>
    </submittedName>
</protein>
<dbReference type="Pfam" id="PF00383">
    <property type="entry name" value="dCMP_cyt_deam_1"/>
    <property type="match status" value="1"/>
</dbReference>
<evidence type="ECO:0000259" key="5">
    <source>
        <dbReference type="PROSITE" id="PS51747"/>
    </source>
</evidence>
<reference evidence="6" key="1">
    <citation type="submission" date="2021-08" db="EMBL/GenBank/DDBJ databases">
        <authorList>
            <person name="Nwanade C."/>
            <person name="Wang M."/>
            <person name="Masoudi A."/>
            <person name="Yu Z."/>
            <person name="Liu J."/>
        </authorList>
    </citation>
    <scope>NUCLEOTIDE SEQUENCE</scope>
    <source>
        <strain evidence="6">S141</strain>
    </source>
</reference>
<evidence type="ECO:0000256" key="2">
    <source>
        <dbReference type="ARBA" id="ARBA00022723"/>
    </source>
</evidence>
<organism evidence="6 7">
    <name type="scientific">Leisingera caerulea</name>
    <name type="common">Phaeobacter caeruleus</name>
    <dbReference type="NCBI Taxonomy" id="506591"/>
    <lineage>
        <taxon>Bacteria</taxon>
        <taxon>Pseudomonadati</taxon>
        <taxon>Pseudomonadota</taxon>
        <taxon>Alphaproteobacteria</taxon>
        <taxon>Rhodobacterales</taxon>
        <taxon>Roseobacteraceae</taxon>
        <taxon>Leisingera</taxon>
    </lineage>
</organism>
<dbReference type="InterPro" id="IPR016192">
    <property type="entry name" value="APOBEC/CMP_deaminase_Zn-bd"/>
</dbReference>
<dbReference type="RefSeq" id="WP_260001056.1">
    <property type="nucleotide sequence ID" value="NZ_CP081078.1"/>
</dbReference>
<dbReference type="Gene3D" id="3.40.140.10">
    <property type="entry name" value="Cytidine Deaminase, domain 2"/>
    <property type="match status" value="1"/>
</dbReference>
<keyword evidence="4" id="KW-0862">Zinc</keyword>
<feature type="domain" description="CMP/dCMP-type deaminase" evidence="5">
    <location>
        <begin position="15"/>
        <end position="140"/>
    </location>
</feature>
<dbReference type="InterPro" id="IPR016193">
    <property type="entry name" value="Cytidine_deaminase-like"/>
</dbReference>
<dbReference type="PIRSF" id="PIRSF006019">
    <property type="entry name" value="dCMP_deaminase"/>
    <property type="match status" value="1"/>
</dbReference>
<evidence type="ECO:0000256" key="1">
    <source>
        <dbReference type="ARBA" id="ARBA00006576"/>
    </source>
</evidence>
<proteinExistence type="inferred from homology"/>
<dbReference type="Proteomes" id="UP001058184">
    <property type="component" value="Chromosome"/>
</dbReference>
<dbReference type="SUPFAM" id="SSF53927">
    <property type="entry name" value="Cytidine deaminase-like"/>
    <property type="match status" value="1"/>
</dbReference>
<dbReference type="InterPro" id="IPR016473">
    <property type="entry name" value="dCMP_deaminase"/>
</dbReference>
<evidence type="ECO:0000313" key="6">
    <source>
        <dbReference type="EMBL" id="UWQ57607.1"/>
    </source>
</evidence>
<keyword evidence="7" id="KW-1185">Reference proteome</keyword>
<dbReference type="EMBL" id="CP081078">
    <property type="protein sequence ID" value="UWQ57607.1"/>
    <property type="molecule type" value="Genomic_DNA"/>
</dbReference>
<evidence type="ECO:0000313" key="7">
    <source>
        <dbReference type="Proteomes" id="UP001058184"/>
    </source>
</evidence>
<dbReference type="PANTHER" id="PTHR11086:SF18">
    <property type="entry name" value="DEOXYCYTIDYLATE DEAMINASE"/>
    <property type="match status" value="1"/>
</dbReference>
<name>A0ABY5WTG3_LEICA</name>
<accession>A0ABY5WTG3</accession>
<evidence type="ECO:0000256" key="3">
    <source>
        <dbReference type="ARBA" id="ARBA00022801"/>
    </source>
</evidence>
<dbReference type="InterPro" id="IPR015517">
    <property type="entry name" value="dCMP_deaminase-rel"/>
</dbReference>
<dbReference type="PROSITE" id="PS51747">
    <property type="entry name" value="CYT_DCMP_DEAMINASES_2"/>
    <property type="match status" value="1"/>
</dbReference>
<sequence>MSSQADRREAAKQAAWDRRFLGLCDHMAGWSEDRDFQVGAVITGPGHEIRASGYNGLARGVRATPDQRLDRPSGEKFFWVEHAERNAIYNAARMGVPLAECTLYVNRFPCADCARAIIQSGIVRVCSPPKPSYDGALDRSFDVSETMLREAGVNWDALTAE</sequence>
<dbReference type="InterPro" id="IPR002125">
    <property type="entry name" value="CMP_dCMP_dom"/>
</dbReference>
<dbReference type="PROSITE" id="PS00903">
    <property type="entry name" value="CYT_DCMP_DEAMINASES_1"/>
    <property type="match status" value="1"/>
</dbReference>
<comment type="similarity">
    <text evidence="1">Belongs to the cytidine and deoxycytidylate deaminase family.</text>
</comment>